<gene>
    <name evidence="9" type="ORF">EDC90_10346</name>
</gene>
<dbReference type="Pfam" id="PF03547">
    <property type="entry name" value="Mem_trans"/>
    <property type="match status" value="1"/>
</dbReference>
<keyword evidence="4" id="KW-1003">Cell membrane</keyword>
<feature type="transmembrane region" description="Helical" evidence="8">
    <location>
        <begin position="6"/>
        <end position="22"/>
    </location>
</feature>
<evidence type="ECO:0000256" key="6">
    <source>
        <dbReference type="ARBA" id="ARBA00022989"/>
    </source>
</evidence>
<dbReference type="Proteomes" id="UP000295097">
    <property type="component" value="Unassembled WGS sequence"/>
</dbReference>
<dbReference type="InterPro" id="IPR004776">
    <property type="entry name" value="Mem_transp_PIN-like"/>
</dbReference>
<feature type="transmembrane region" description="Helical" evidence="8">
    <location>
        <begin position="195"/>
        <end position="217"/>
    </location>
</feature>
<dbReference type="RefSeq" id="WP_132313713.1">
    <property type="nucleotide sequence ID" value="NZ_SMAR01000034.1"/>
</dbReference>
<evidence type="ECO:0000313" key="9">
    <source>
        <dbReference type="EMBL" id="TCT33085.1"/>
    </source>
</evidence>
<feature type="transmembrane region" description="Helical" evidence="8">
    <location>
        <begin position="125"/>
        <end position="146"/>
    </location>
</feature>
<evidence type="ECO:0000256" key="3">
    <source>
        <dbReference type="ARBA" id="ARBA00022448"/>
    </source>
</evidence>
<keyword evidence="7 8" id="KW-0472">Membrane</keyword>
<dbReference type="OrthoDB" id="9810457at2"/>
<reference evidence="9 10" key="1">
    <citation type="submission" date="2019-03" db="EMBL/GenBank/DDBJ databases">
        <title>Freshwater and sediment microbial communities from various areas in North America, analyzing microbe dynamics in response to fracking.</title>
        <authorList>
            <person name="Lamendella R."/>
        </authorList>
    </citation>
    <scope>NUCLEOTIDE SEQUENCE [LARGE SCALE GENOMIC DNA]</scope>
    <source>
        <strain evidence="9 10">175.2</strain>
    </source>
</reference>
<protein>
    <recommendedName>
        <fullName evidence="11">Permease</fullName>
    </recommendedName>
</protein>
<feature type="transmembrane region" description="Helical" evidence="8">
    <location>
        <begin position="167"/>
        <end position="189"/>
    </location>
</feature>
<accession>A0A4R3NQ24</accession>
<comment type="caution">
    <text evidence="9">The sequence shown here is derived from an EMBL/GenBank/DDBJ whole genome shotgun (WGS) entry which is preliminary data.</text>
</comment>
<comment type="similarity">
    <text evidence="2">Belongs to the auxin efflux carrier (TC 2.A.69) family.</text>
</comment>
<proteinExistence type="inferred from homology"/>
<keyword evidence="6 8" id="KW-1133">Transmembrane helix</keyword>
<feature type="transmembrane region" description="Helical" evidence="8">
    <location>
        <begin position="229"/>
        <end position="253"/>
    </location>
</feature>
<evidence type="ECO:0000313" key="10">
    <source>
        <dbReference type="Proteomes" id="UP000295097"/>
    </source>
</evidence>
<dbReference type="InterPro" id="IPR038770">
    <property type="entry name" value="Na+/solute_symporter_sf"/>
</dbReference>
<evidence type="ECO:0000256" key="2">
    <source>
        <dbReference type="ARBA" id="ARBA00010145"/>
    </source>
</evidence>
<feature type="transmembrane region" description="Helical" evidence="8">
    <location>
        <begin position="96"/>
        <end position="119"/>
    </location>
</feature>
<keyword evidence="3" id="KW-0813">Transport</keyword>
<evidence type="ECO:0000256" key="5">
    <source>
        <dbReference type="ARBA" id="ARBA00022692"/>
    </source>
</evidence>
<dbReference type="Gene3D" id="1.20.1530.20">
    <property type="match status" value="1"/>
</dbReference>
<dbReference type="GO" id="GO:0055085">
    <property type="term" value="P:transmembrane transport"/>
    <property type="evidence" value="ECO:0007669"/>
    <property type="project" value="InterPro"/>
</dbReference>
<evidence type="ECO:0000256" key="8">
    <source>
        <dbReference type="SAM" id="Phobius"/>
    </source>
</evidence>
<dbReference type="GO" id="GO:0005886">
    <property type="term" value="C:plasma membrane"/>
    <property type="evidence" value="ECO:0007669"/>
    <property type="project" value="UniProtKB-SubCell"/>
</dbReference>
<dbReference type="PANTHER" id="PTHR36838">
    <property type="entry name" value="AUXIN EFFLUX CARRIER FAMILY PROTEIN"/>
    <property type="match status" value="1"/>
</dbReference>
<organism evidence="9 10">
    <name type="scientific">Martelella mediterranea</name>
    <dbReference type="NCBI Taxonomy" id="293089"/>
    <lineage>
        <taxon>Bacteria</taxon>
        <taxon>Pseudomonadati</taxon>
        <taxon>Pseudomonadota</taxon>
        <taxon>Alphaproteobacteria</taxon>
        <taxon>Hyphomicrobiales</taxon>
        <taxon>Aurantimonadaceae</taxon>
        <taxon>Martelella</taxon>
    </lineage>
</organism>
<comment type="subcellular location">
    <subcellularLocation>
        <location evidence="1">Cell membrane</location>
        <topology evidence="1">Multi-pass membrane protein</topology>
    </subcellularLocation>
</comment>
<dbReference type="AlphaFoldDB" id="A0A4R3NQ24"/>
<dbReference type="EMBL" id="SMAR01000034">
    <property type="protein sequence ID" value="TCT33085.1"/>
    <property type="molecule type" value="Genomic_DNA"/>
</dbReference>
<keyword evidence="5 8" id="KW-0812">Transmembrane</keyword>
<feature type="transmembrane region" description="Helical" evidence="8">
    <location>
        <begin position="34"/>
        <end position="53"/>
    </location>
</feature>
<dbReference type="PANTHER" id="PTHR36838:SF3">
    <property type="entry name" value="TRANSPORTER AUXIN EFFLUX CARRIER EC FAMILY"/>
    <property type="match status" value="1"/>
</dbReference>
<sequence length="314" mass="33191">MNEIVNSVLPLFVLILIGWAVVKLNYFKAEHAGVLTSFVFKIALPVLLMRTVAVADFHDAQPLKIWLTYFCGVAIAWTSAALIARHFFHRDRASAVIIGLSGTFANAAFIGIPLISHIVGENGLIVLSLILAIHMPVMMVTGTVLVEHAKAQEGGAMSNPRKVAMTVLYNLVSSPLVIGLFIGAMLHVINVQLGGPPAVVINMIASMAAPVALISIGMTLTQYKIAGNVGLFSVVSAIKLLFLPAMVFALAHLFRLSDVATATLVLTGATPAGVNAFVLANQFGTGKNIAASTITLTTALGVLTVSFWVFVLGY</sequence>
<name>A0A4R3NQ24_9HYPH</name>
<evidence type="ECO:0000256" key="7">
    <source>
        <dbReference type="ARBA" id="ARBA00023136"/>
    </source>
</evidence>
<evidence type="ECO:0000256" key="1">
    <source>
        <dbReference type="ARBA" id="ARBA00004651"/>
    </source>
</evidence>
<evidence type="ECO:0008006" key="11">
    <source>
        <dbReference type="Google" id="ProtNLM"/>
    </source>
</evidence>
<keyword evidence="10" id="KW-1185">Reference proteome</keyword>
<evidence type="ECO:0000256" key="4">
    <source>
        <dbReference type="ARBA" id="ARBA00022475"/>
    </source>
</evidence>
<feature type="transmembrane region" description="Helical" evidence="8">
    <location>
        <begin position="289"/>
        <end position="311"/>
    </location>
</feature>
<feature type="transmembrane region" description="Helical" evidence="8">
    <location>
        <begin position="259"/>
        <end position="280"/>
    </location>
</feature>
<feature type="transmembrane region" description="Helical" evidence="8">
    <location>
        <begin position="65"/>
        <end position="84"/>
    </location>
</feature>